<organism evidence="7">
    <name type="scientific">Laccaria bicolor (strain S238N-H82 / ATCC MYA-4686)</name>
    <name type="common">Bicoloured deceiver</name>
    <name type="synonym">Laccaria laccata var. bicolor</name>
    <dbReference type="NCBI Taxonomy" id="486041"/>
    <lineage>
        <taxon>Eukaryota</taxon>
        <taxon>Fungi</taxon>
        <taxon>Dikarya</taxon>
        <taxon>Basidiomycota</taxon>
        <taxon>Agaricomycotina</taxon>
        <taxon>Agaricomycetes</taxon>
        <taxon>Agaricomycetidae</taxon>
        <taxon>Agaricales</taxon>
        <taxon>Agaricineae</taxon>
        <taxon>Hydnangiaceae</taxon>
        <taxon>Laccaria</taxon>
    </lineage>
</organism>
<dbReference type="OrthoDB" id="429813at2759"/>
<dbReference type="InParanoid" id="B0DP44"/>
<evidence type="ECO:0000256" key="1">
    <source>
        <dbReference type="ARBA" id="ARBA00022450"/>
    </source>
</evidence>
<keyword evidence="1" id="KW-0596">Phosphopantetheine</keyword>
<protein>
    <submittedName>
        <fullName evidence="6">Predicted protein</fullName>
    </submittedName>
</protein>
<dbReference type="Gene3D" id="1.10.1200.10">
    <property type="entry name" value="ACP-like"/>
    <property type="match status" value="1"/>
</dbReference>
<evidence type="ECO:0000256" key="2">
    <source>
        <dbReference type="ARBA" id="ARBA00022553"/>
    </source>
</evidence>
<evidence type="ECO:0000313" key="6">
    <source>
        <dbReference type="EMBL" id="EDR03550.1"/>
    </source>
</evidence>
<dbReference type="STRING" id="486041.B0DP44"/>
<feature type="domain" description="Carrier" evidence="4">
    <location>
        <begin position="25"/>
        <end position="67"/>
    </location>
</feature>
<dbReference type="HOGENOM" id="CLU_038405_0_0_1"/>
<proteinExistence type="predicted"/>
<dbReference type="RefSeq" id="XP_001885698.1">
    <property type="nucleotide sequence ID" value="XM_001885663.1"/>
</dbReference>
<reference evidence="6 7" key="1">
    <citation type="journal article" date="2008" name="Nature">
        <title>The genome of Laccaria bicolor provides insights into mycorrhizal symbiosis.</title>
        <authorList>
            <person name="Martin F."/>
            <person name="Aerts A."/>
            <person name="Ahren D."/>
            <person name="Brun A."/>
            <person name="Danchin E.G.J."/>
            <person name="Duchaussoy F."/>
            <person name="Gibon J."/>
            <person name="Kohler A."/>
            <person name="Lindquist E."/>
            <person name="Pereda V."/>
            <person name="Salamov A."/>
            <person name="Shapiro H.J."/>
            <person name="Wuyts J."/>
            <person name="Blaudez D."/>
            <person name="Buee M."/>
            <person name="Brokstein P."/>
            <person name="Canbaeck B."/>
            <person name="Cohen D."/>
            <person name="Courty P.E."/>
            <person name="Coutinho P.M."/>
            <person name="Delaruelle C."/>
            <person name="Detter J.C."/>
            <person name="Deveau A."/>
            <person name="DiFazio S."/>
            <person name="Duplessis S."/>
            <person name="Fraissinet-Tachet L."/>
            <person name="Lucic E."/>
            <person name="Frey-Klett P."/>
            <person name="Fourrey C."/>
            <person name="Feussner I."/>
            <person name="Gay G."/>
            <person name="Grimwood J."/>
            <person name="Hoegger P.J."/>
            <person name="Jain P."/>
            <person name="Kilaru S."/>
            <person name="Labbe J."/>
            <person name="Lin Y.C."/>
            <person name="Legue V."/>
            <person name="Le Tacon F."/>
            <person name="Marmeisse R."/>
            <person name="Melayah D."/>
            <person name="Montanini B."/>
            <person name="Muratet M."/>
            <person name="Nehls U."/>
            <person name="Niculita-Hirzel H."/>
            <person name="Oudot-Le Secq M.P."/>
            <person name="Peter M."/>
            <person name="Quesneville H."/>
            <person name="Rajashekar B."/>
            <person name="Reich M."/>
            <person name="Rouhier N."/>
            <person name="Schmutz J."/>
            <person name="Yin T."/>
            <person name="Chalot M."/>
            <person name="Henrissat B."/>
            <person name="Kuees U."/>
            <person name="Lucas S."/>
            <person name="Van de Peer Y."/>
            <person name="Podila G.K."/>
            <person name="Polle A."/>
            <person name="Pukkila P.J."/>
            <person name="Richardson P.M."/>
            <person name="Rouze P."/>
            <person name="Sanders I.R."/>
            <person name="Stajich J.E."/>
            <person name="Tunlid A."/>
            <person name="Tuskan G."/>
            <person name="Grigoriev I.V."/>
        </authorList>
    </citation>
    <scope>NUCLEOTIDE SEQUENCE [LARGE SCALE GENOMIC DNA]</scope>
    <source>
        <strain evidence="7">S238N-H82 / ATCC MYA-4686</strain>
    </source>
</reference>
<dbReference type="PANTHER" id="PTHR43439:SF2">
    <property type="entry name" value="ENZYME, PUTATIVE (JCVI)-RELATED"/>
    <property type="match status" value="1"/>
</dbReference>
<name>B0DP44_LACBS</name>
<dbReference type="PANTHER" id="PTHR43439">
    <property type="entry name" value="PHENYLACETATE-COENZYME A LIGASE"/>
    <property type="match status" value="1"/>
</dbReference>
<dbReference type="Pfam" id="PF00550">
    <property type="entry name" value="PP-binding"/>
    <property type="match status" value="1"/>
</dbReference>
<dbReference type="Gene3D" id="3.40.50.720">
    <property type="entry name" value="NAD(P)-binding Rossmann-like Domain"/>
    <property type="match status" value="1"/>
</dbReference>
<dbReference type="InterPro" id="IPR009081">
    <property type="entry name" value="PP-bd_ACP"/>
</dbReference>
<evidence type="ECO:0000313" key="7">
    <source>
        <dbReference type="Proteomes" id="UP000001194"/>
    </source>
</evidence>
<evidence type="ECO:0000256" key="3">
    <source>
        <dbReference type="SAM" id="MobiDB-lite"/>
    </source>
</evidence>
<keyword evidence="2" id="KW-0597">Phosphoprotein</keyword>
<evidence type="ECO:0000259" key="4">
    <source>
        <dbReference type="Pfam" id="PF00550"/>
    </source>
</evidence>
<dbReference type="InterPro" id="IPR013120">
    <property type="entry name" value="FAR_NAD-bd"/>
</dbReference>
<dbReference type="EMBL" id="DS547123">
    <property type="protein sequence ID" value="EDR03550.1"/>
    <property type="molecule type" value="Genomic_DNA"/>
</dbReference>
<dbReference type="Proteomes" id="UP000001194">
    <property type="component" value="Unassembled WGS sequence"/>
</dbReference>
<dbReference type="InterPro" id="IPR036291">
    <property type="entry name" value="NAD(P)-bd_dom_sf"/>
</dbReference>
<dbReference type="SUPFAM" id="SSF51735">
    <property type="entry name" value="NAD(P)-binding Rossmann-fold domains"/>
    <property type="match status" value="1"/>
</dbReference>
<dbReference type="KEGG" id="lbc:LACBIDRAFT_306989"/>
<dbReference type="AlphaFoldDB" id="B0DP44"/>
<dbReference type="InterPro" id="IPR051414">
    <property type="entry name" value="Adenylate-forming_Reductase"/>
</dbReference>
<accession>B0DP44</accession>
<evidence type="ECO:0000259" key="5">
    <source>
        <dbReference type="Pfam" id="PF07993"/>
    </source>
</evidence>
<feature type="domain" description="Thioester reductase (TE)" evidence="5">
    <location>
        <begin position="167"/>
        <end position="419"/>
    </location>
</feature>
<feature type="region of interest" description="Disordered" evidence="3">
    <location>
        <begin position="142"/>
        <end position="162"/>
    </location>
</feature>
<dbReference type="SUPFAM" id="SSF47336">
    <property type="entry name" value="ACP-like"/>
    <property type="match status" value="1"/>
</dbReference>
<sequence>MGSLGSVAGPNTAHEFPMSSSALCERLHQIVEDITGISLPQNDSDMFEAGLDSLQASRVQRAILDQLRNSRAASFGEPQLEKDFCFAYPSVDKMTAALLSLFRMAREEVVDDEEGRIRGMKEMVGRYREVLGSYASLLPTSENGAGAGAASPPPPPPQDSHSSVVLLTGSTGSLGCFLLARLAKDPGVSKVICLNRACSPGLSLHQRQTEALERRGACVSREDWAKVVLLEADLTKVDFELGEGELGELKSVTHIIHNAWPVNFNLHLSSFEPHVKGLCHLIRLALLNAGTIRIMFTSSIAVASRYSLPSSSTFPSSSSSSEIPAVQVPEIPLDATHPAPFGYAQAKWVCEQLLESVNQLFGSRVRASAVRLGQITGTMDKGAWNEWEHVPLMVRTMQSLGVVPDFRGTASWLPVDRASEILIDLLFSPSFKPIYHLENPIRRPWPHITHTLASLLSGTATPLPLLPFQQWIACVRDSEEVLTSTPIMRFLEEEFGRLGVGLVGFCMDGTGRDSAAFRELVGGNEEESARASVAYWRRVGVMV</sequence>
<dbReference type="InterPro" id="IPR036736">
    <property type="entry name" value="ACP-like_sf"/>
</dbReference>
<dbReference type="Pfam" id="PF07993">
    <property type="entry name" value="NAD_binding_4"/>
    <property type="match status" value="1"/>
</dbReference>
<dbReference type="GeneID" id="6081329"/>
<keyword evidence="7" id="KW-1185">Reference proteome</keyword>
<gene>
    <name evidence="6" type="ORF">LACBIDRAFT_306989</name>
</gene>